<proteinExistence type="predicted"/>
<dbReference type="Pfam" id="PF11374">
    <property type="entry name" value="DUF3176"/>
    <property type="match status" value="1"/>
</dbReference>
<dbReference type="eggNOG" id="ENOG502RZ8N">
    <property type="taxonomic scope" value="Eukaryota"/>
</dbReference>
<feature type="transmembrane region" description="Helical" evidence="1">
    <location>
        <begin position="12"/>
        <end position="32"/>
    </location>
</feature>
<dbReference type="GeneID" id="19183036"/>
<gene>
    <name evidence="2" type="ORF">A1O7_08469</name>
</gene>
<dbReference type="Proteomes" id="UP000019473">
    <property type="component" value="Unassembled WGS sequence"/>
</dbReference>
<name>W9VTQ0_9EURO</name>
<evidence type="ECO:0000256" key="1">
    <source>
        <dbReference type="SAM" id="Phobius"/>
    </source>
</evidence>
<evidence type="ECO:0000313" key="3">
    <source>
        <dbReference type="Proteomes" id="UP000019473"/>
    </source>
</evidence>
<accession>W9VTQ0</accession>
<protein>
    <submittedName>
        <fullName evidence="2">Uncharacterized protein</fullName>
    </submittedName>
</protein>
<keyword evidence="1" id="KW-0812">Transmembrane</keyword>
<dbReference type="PANTHER" id="PTHR35394">
    <property type="entry name" value="DUF3176 DOMAIN-CONTAINING PROTEIN"/>
    <property type="match status" value="1"/>
</dbReference>
<dbReference type="EMBL" id="AMGW01000006">
    <property type="protein sequence ID" value="EXJ55541.1"/>
    <property type="molecule type" value="Genomic_DNA"/>
</dbReference>
<dbReference type="HOGENOM" id="CLU_059754_0_0_1"/>
<dbReference type="RefSeq" id="XP_007760651.1">
    <property type="nucleotide sequence ID" value="XM_007762461.1"/>
</dbReference>
<keyword evidence="1" id="KW-0472">Membrane</keyword>
<dbReference type="VEuPathDB" id="FungiDB:A1O7_08469"/>
<dbReference type="AlphaFoldDB" id="W9VTQ0"/>
<organism evidence="2 3">
    <name type="scientific">Cladophialophora yegresii CBS 114405</name>
    <dbReference type="NCBI Taxonomy" id="1182544"/>
    <lineage>
        <taxon>Eukaryota</taxon>
        <taxon>Fungi</taxon>
        <taxon>Dikarya</taxon>
        <taxon>Ascomycota</taxon>
        <taxon>Pezizomycotina</taxon>
        <taxon>Eurotiomycetes</taxon>
        <taxon>Chaetothyriomycetidae</taxon>
        <taxon>Chaetothyriales</taxon>
        <taxon>Herpotrichiellaceae</taxon>
        <taxon>Cladophialophora</taxon>
    </lineage>
</organism>
<comment type="caution">
    <text evidence="2">The sequence shown here is derived from an EMBL/GenBank/DDBJ whole genome shotgun (WGS) entry which is preliminary data.</text>
</comment>
<evidence type="ECO:0000313" key="2">
    <source>
        <dbReference type="EMBL" id="EXJ55541.1"/>
    </source>
</evidence>
<sequence length="285" mass="31159">MFNIGGPWRLELWSTILAFTAFAAIVVVLAYYDAKLQMAWPYTSLTLNGLVALLASTARASLLVGVAAAISQGKWNWFVGSEQKGQRVLRERELGDFERFDDASRGAWGALQLLVLKPLHLASLGAATTVMLLGFDTFSQQIIAIRCRDDVAPYQSGLPVVPRSEYYDPSQFITMISDHTTVGDLKVKSAVYNGIMNQNQTQLPLTCSTGNCTWPLIPTVAVCGACIDLTSNITKQCSSDHCNYTLPIGASLDGRMTDIPLSEGPARRNFFSLWSPFTLPPLGRT</sequence>
<dbReference type="STRING" id="1182544.W9VTQ0"/>
<dbReference type="OrthoDB" id="5242705at2759"/>
<dbReference type="InterPro" id="IPR021514">
    <property type="entry name" value="DUF3176"/>
</dbReference>
<feature type="transmembrane region" description="Helical" evidence="1">
    <location>
        <begin position="44"/>
        <end position="70"/>
    </location>
</feature>
<keyword evidence="3" id="KW-1185">Reference proteome</keyword>
<keyword evidence="1" id="KW-1133">Transmembrane helix</keyword>
<reference evidence="2 3" key="1">
    <citation type="submission" date="2013-03" db="EMBL/GenBank/DDBJ databases">
        <title>The Genome Sequence of Cladophialophora yegresii CBS 114405.</title>
        <authorList>
            <consortium name="The Broad Institute Genomics Platform"/>
            <person name="Cuomo C."/>
            <person name="de Hoog S."/>
            <person name="Gorbushina A."/>
            <person name="Walker B."/>
            <person name="Young S.K."/>
            <person name="Zeng Q."/>
            <person name="Gargeya S."/>
            <person name="Fitzgerald M."/>
            <person name="Haas B."/>
            <person name="Abouelleil A."/>
            <person name="Allen A.W."/>
            <person name="Alvarado L."/>
            <person name="Arachchi H.M."/>
            <person name="Berlin A.M."/>
            <person name="Chapman S.B."/>
            <person name="Gainer-Dewar J."/>
            <person name="Goldberg J."/>
            <person name="Griggs A."/>
            <person name="Gujja S."/>
            <person name="Hansen M."/>
            <person name="Howarth C."/>
            <person name="Imamovic A."/>
            <person name="Ireland A."/>
            <person name="Larimer J."/>
            <person name="McCowan C."/>
            <person name="Murphy C."/>
            <person name="Pearson M."/>
            <person name="Poon T.W."/>
            <person name="Priest M."/>
            <person name="Roberts A."/>
            <person name="Saif S."/>
            <person name="Shea T."/>
            <person name="Sisk P."/>
            <person name="Sykes S."/>
            <person name="Wortman J."/>
            <person name="Nusbaum C."/>
            <person name="Birren B."/>
        </authorList>
    </citation>
    <scope>NUCLEOTIDE SEQUENCE [LARGE SCALE GENOMIC DNA]</scope>
    <source>
        <strain evidence="2 3">CBS 114405</strain>
    </source>
</reference>
<dbReference type="PANTHER" id="PTHR35394:SF5">
    <property type="entry name" value="DUF3176 DOMAIN-CONTAINING PROTEIN"/>
    <property type="match status" value="1"/>
</dbReference>